<evidence type="ECO:0000313" key="4">
    <source>
        <dbReference type="Proteomes" id="UP000821866"/>
    </source>
</evidence>
<feature type="transmembrane region" description="Helical" evidence="2">
    <location>
        <begin position="227"/>
        <end position="251"/>
    </location>
</feature>
<protein>
    <recommendedName>
        <fullName evidence="5">MSP domain-containing protein</fullName>
    </recommendedName>
</protein>
<comment type="caution">
    <text evidence="3">The sequence shown here is derived from an EMBL/GenBank/DDBJ whole genome shotgun (WGS) entry which is preliminary data.</text>
</comment>
<feature type="region of interest" description="Disordered" evidence="1">
    <location>
        <begin position="276"/>
        <end position="323"/>
    </location>
</feature>
<keyword evidence="2" id="KW-1133">Transmembrane helix</keyword>
<dbReference type="InterPro" id="IPR008962">
    <property type="entry name" value="PapD-like_sf"/>
</dbReference>
<evidence type="ECO:0008006" key="5">
    <source>
        <dbReference type="Google" id="ProtNLM"/>
    </source>
</evidence>
<keyword evidence="4" id="KW-1185">Reference proteome</keyword>
<keyword evidence="2" id="KW-0812">Transmembrane</keyword>
<organism evidence="3 4">
    <name type="scientific">Rhipicephalus microplus</name>
    <name type="common">Cattle tick</name>
    <name type="synonym">Boophilus microplus</name>
    <dbReference type="NCBI Taxonomy" id="6941"/>
    <lineage>
        <taxon>Eukaryota</taxon>
        <taxon>Metazoa</taxon>
        <taxon>Ecdysozoa</taxon>
        <taxon>Arthropoda</taxon>
        <taxon>Chelicerata</taxon>
        <taxon>Arachnida</taxon>
        <taxon>Acari</taxon>
        <taxon>Parasitiformes</taxon>
        <taxon>Ixodida</taxon>
        <taxon>Ixodoidea</taxon>
        <taxon>Ixodidae</taxon>
        <taxon>Rhipicephalinae</taxon>
        <taxon>Rhipicephalus</taxon>
        <taxon>Boophilus</taxon>
    </lineage>
</organism>
<feature type="region of interest" description="Disordered" evidence="1">
    <location>
        <begin position="152"/>
        <end position="192"/>
    </location>
</feature>
<gene>
    <name evidence="3" type="ORF">HPB51_018607</name>
</gene>
<dbReference type="AlphaFoldDB" id="A0A9J6DB37"/>
<proteinExistence type="predicted"/>
<reference evidence="3" key="1">
    <citation type="journal article" date="2020" name="Cell">
        <title>Large-Scale Comparative Analyses of Tick Genomes Elucidate Their Genetic Diversity and Vector Capacities.</title>
        <authorList>
            <consortium name="Tick Genome and Microbiome Consortium (TIGMIC)"/>
            <person name="Jia N."/>
            <person name="Wang J."/>
            <person name="Shi W."/>
            <person name="Du L."/>
            <person name="Sun Y."/>
            <person name="Zhan W."/>
            <person name="Jiang J.F."/>
            <person name="Wang Q."/>
            <person name="Zhang B."/>
            <person name="Ji P."/>
            <person name="Bell-Sakyi L."/>
            <person name="Cui X.M."/>
            <person name="Yuan T.T."/>
            <person name="Jiang B.G."/>
            <person name="Yang W.F."/>
            <person name="Lam T.T."/>
            <person name="Chang Q.C."/>
            <person name="Ding S.J."/>
            <person name="Wang X.J."/>
            <person name="Zhu J.G."/>
            <person name="Ruan X.D."/>
            <person name="Zhao L."/>
            <person name="Wei J.T."/>
            <person name="Ye R.Z."/>
            <person name="Que T.C."/>
            <person name="Du C.H."/>
            <person name="Zhou Y.H."/>
            <person name="Cheng J.X."/>
            <person name="Dai P.F."/>
            <person name="Guo W.B."/>
            <person name="Han X.H."/>
            <person name="Huang E.J."/>
            <person name="Li L.F."/>
            <person name="Wei W."/>
            <person name="Gao Y.C."/>
            <person name="Liu J.Z."/>
            <person name="Shao H.Z."/>
            <person name="Wang X."/>
            <person name="Wang C.C."/>
            <person name="Yang T.C."/>
            <person name="Huo Q.B."/>
            <person name="Li W."/>
            <person name="Chen H.Y."/>
            <person name="Chen S.E."/>
            <person name="Zhou L.G."/>
            <person name="Ni X.B."/>
            <person name="Tian J.H."/>
            <person name="Sheng Y."/>
            <person name="Liu T."/>
            <person name="Pan Y.S."/>
            <person name="Xia L.Y."/>
            <person name="Li J."/>
            <person name="Zhao F."/>
            <person name="Cao W.C."/>
        </authorList>
    </citation>
    <scope>NUCLEOTIDE SEQUENCE</scope>
    <source>
        <strain evidence="3">Rmic-2018</strain>
    </source>
</reference>
<sequence>MTTGNDRVEETVWEYKALILDRDNKPQGPKTWVSKPTSLIKVKEGDPDAQYEACEFANRSSHHVAFRITKANGLQFNPDHGVLKPNERVPLKFKVRPSTRPPGQSEVEILAMRVNPTSSGKMIEDKWRLMPTNKVSRVGHTVQLRAPEKTRQRPLLTPPPTPCATPTDRITRRLDDRKEDADRPAAPVAGWPERWKSLAQPQSKHVSSDPVTPAVGGAKETKRSFKVLHVTVAVLALAVFALIVQVCSLWPQANSVICRRRKHRLETKDTPTMRMVSLKDGTPTAATDPGREPRRPRGCGRPSGTLTLEGMGGKANVMRNSNR</sequence>
<evidence type="ECO:0000256" key="1">
    <source>
        <dbReference type="SAM" id="MobiDB-lite"/>
    </source>
</evidence>
<dbReference type="EMBL" id="JABSTU010000010">
    <property type="protein sequence ID" value="KAH8019264.1"/>
    <property type="molecule type" value="Genomic_DNA"/>
</dbReference>
<evidence type="ECO:0000313" key="3">
    <source>
        <dbReference type="EMBL" id="KAH8019264.1"/>
    </source>
</evidence>
<feature type="compositionally biased region" description="Basic and acidic residues" evidence="1">
    <location>
        <begin position="169"/>
        <end position="183"/>
    </location>
</feature>
<reference evidence="3" key="2">
    <citation type="submission" date="2021-09" db="EMBL/GenBank/DDBJ databases">
        <authorList>
            <person name="Jia N."/>
            <person name="Wang J."/>
            <person name="Shi W."/>
            <person name="Du L."/>
            <person name="Sun Y."/>
            <person name="Zhan W."/>
            <person name="Jiang J."/>
            <person name="Wang Q."/>
            <person name="Zhang B."/>
            <person name="Ji P."/>
            <person name="Sakyi L.B."/>
            <person name="Cui X."/>
            <person name="Yuan T."/>
            <person name="Jiang B."/>
            <person name="Yang W."/>
            <person name="Lam T.T.-Y."/>
            <person name="Chang Q."/>
            <person name="Ding S."/>
            <person name="Wang X."/>
            <person name="Zhu J."/>
            <person name="Ruan X."/>
            <person name="Zhao L."/>
            <person name="Wei J."/>
            <person name="Que T."/>
            <person name="Du C."/>
            <person name="Cheng J."/>
            <person name="Dai P."/>
            <person name="Han X."/>
            <person name="Huang E."/>
            <person name="Gao Y."/>
            <person name="Liu J."/>
            <person name="Shao H."/>
            <person name="Ye R."/>
            <person name="Li L."/>
            <person name="Wei W."/>
            <person name="Wang X."/>
            <person name="Wang C."/>
            <person name="Huo Q."/>
            <person name="Li W."/>
            <person name="Guo W."/>
            <person name="Chen H."/>
            <person name="Chen S."/>
            <person name="Zhou L."/>
            <person name="Zhou L."/>
            <person name="Ni X."/>
            <person name="Tian J."/>
            <person name="Zhou Y."/>
            <person name="Sheng Y."/>
            <person name="Liu T."/>
            <person name="Pan Y."/>
            <person name="Xia L."/>
            <person name="Li J."/>
            <person name="Zhao F."/>
            <person name="Cao W."/>
        </authorList>
    </citation>
    <scope>NUCLEOTIDE SEQUENCE</scope>
    <source>
        <strain evidence="3">Rmic-2018</strain>
        <tissue evidence="3">Larvae</tissue>
    </source>
</reference>
<accession>A0A9J6DB37</accession>
<name>A0A9J6DB37_RHIMP</name>
<dbReference type="Proteomes" id="UP000821866">
    <property type="component" value="Chromosome 8"/>
</dbReference>
<dbReference type="SUPFAM" id="SSF49354">
    <property type="entry name" value="PapD-like"/>
    <property type="match status" value="1"/>
</dbReference>
<keyword evidence="2" id="KW-0472">Membrane</keyword>
<evidence type="ECO:0000256" key="2">
    <source>
        <dbReference type="SAM" id="Phobius"/>
    </source>
</evidence>